<keyword evidence="3" id="KW-1185">Reference proteome</keyword>
<keyword evidence="1" id="KW-1133">Transmembrane helix</keyword>
<feature type="transmembrane region" description="Helical" evidence="1">
    <location>
        <begin position="51"/>
        <end position="67"/>
    </location>
</feature>
<keyword evidence="1" id="KW-0812">Transmembrane</keyword>
<evidence type="ECO:0000313" key="2">
    <source>
        <dbReference type="EMBL" id="KWT78132.1"/>
    </source>
</evidence>
<organism evidence="2 3">
    <name type="scientific">Candidatus Magnetominusculus xianensis</name>
    <dbReference type="NCBI Taxonomy" id="1748249"/>
    <lineage>
        <taxon>Bacteria</taxon>
        <taxon>Pseudomonadati</taxon>
        <taxon>Nitrospirota</taxon>
        <taxon>Nitrospiria</taxon>
        <taxon>Nitrospirales</taxon>
        <taxon>Nitrospiraceae</taxon>
        <taxon>Candidatus Magnetominusculus</taxon>
    </lineage>
</organism>
<sequence>MLAVSFLPLLGLRREGKWNLEVIGTLAFMLPGIGMSFVYGDYGFFYQRNEPYIVPIYISAFAAYMTLKKDTRDTPNTEYIFRSLLIASTISLSLFTTAHFPWVVNYTAPKMITKDYYGIESFKTLVNEQKKNEKRRDLLEKIAEYIPLGASVACYVNSDIRAFLANRQSVWFFPNYPPGVEYFVIEGPKAPISPENMNNFRIAYNLFIDRENYQILYYSLDKTSVIIKNLHPSPIPRNEAILGWKILTNTLLMKGCNR</sequence>
<dbReference type="EMBL" id="LNQR01000120">
    <property type="protein sequence ID" value="KWT78132.1"/>
    <property type="molecule type" value="Genomic_DNA"/>
</dbReference>
<protein>
    <submittedName>
        <fullName evidence="2">Uncharacterized protein</fullName>
    </submittedName>
</protein>
<proteinExistence type="predicted"/>
<feature type="transmembrane region" description="Helical" evidence="1">
    <location>
        <begin position="79"/>
        <end position="102"/>
    </location>
</feature>
<evidence type="ECO:0000256" key="1">
    <source>
        <dbReference type="SAM" id="Phobius"/>
    </source>
</evidence>
<accession>A0ABR5SBI1</accession>
<evidence type="ECO:0000313" key="3">
    <source>
        <dbReference type="Proteomes" id="UP000060487"/>
    </source>
</evidence>
<name>A0ABR5SBI1_9BACT</name>
<keyword evidence="1" id="KW-0472">Membrane</keyword>
<gene>
    <name evidence="2" type="ORF">ASN18_3001</name>
</gene>
<reference evidence="2 3" key="1">
    <citation type="submission" date="2015-11" db="EMBL/GenBank/DDBJ databases">
        <authorList>
            <person name="Lin W."/>
        </authorList>
    </citation>
    <scope>NUCLEOTIDE SEQUENCE [LARGE SCALE GENOMIC DNA]</scope>
    <source>
        <strain evidence="2 3">HCH-1</strain>
    </source>
</reference>
<comment type="caution">
    <text evidence="2">The sequence shown here is derived from an EMBL/GenBank/DDBJ whole genome shotgun (WGS) entry which is preliminary data.</text>
</comment>
<feature type="transmembrane region" description="Helical" evidence="1">
    <location>
        <begin position="20"/>
        <end position="39"/>
    </location>
</feature>
<dbReference type="Proteomes" id="UP000060487">
    <property type="component" value="Unassembled WGS sequence"/>
</dbReference>